<evidence type="ECO:0000256" key="1">
    <source>
        <dbReference type="SAM" id="MobiDB-lite"/>
    </source>
</evidence>
<dbReference type="Proteomes" id="UP000703269">
    <property type="component" value="Unassembled WGS sequence"/>
</dbReference>
<keyword evidence="5" id="KW-1185">Reference proteome</keyword>
<dbReference type="Pfam" id="PF08487">
    <property type="entry name" value="VIT"/>
    <property type="match status" value="1"/>
</dbReference>
<name>A0A9P3LDX1_9APHY</name>
<proteinExistence type="predicted"/>
<sequence length="853" mass="91997">MQLPTSATSQPCGIRHEQSDETAAYLPLERAEVHAEVVDVSAIITITQHFWQYAPDGLERTKYVFPVPARAAVCAFKLIAADGTVIAAVAKEKEQAKREHDAAIAQGHMTGLVEHVTDDVFSISLGALPGQQMITTEITYVLDLMDDDIMDSIRLQIPMYVGMRYGELPEGMQGAHQAPPERVTISADVRMQGAVRSITSPTHPTLLLTDGAAHAPHRAAHRSAGFLTQDFVLAIAADGLDAPRCFAQRARSGATALQLSVVPRFALPPVPQQEYVFLVDRSGSMEGGRIAMAKRALVMLLRALPAQGTRVNIFSFGSRCDSLWESSVLYDERTLREATEYVDKIQADYGGTEILSALNHTFASREMSTPTACFVLTDGESYDTERVFAAVKEAVEKASPGAPLRVFTLGIGDMTSTATCEGIARAGDGICLMATTSDSIVGKCSKLVRASKTYILRNISIDWGVRTDPAQASAEGTTEQKTLLQAPAEVAAIYPGNRFVVFALIEDEAYTSPKEVVIRAQRDGQGEVLAFSVPVQTAEVPADHLRPPLIPTLAARRAIMDLEDRARPECPPDVKEAVIRLGTAYQLASRFTSFVAVDRRTDIEIAGDPRRAPKRASRVGRFLDCEAEVDDDSYEECDAAEVGSATYSAPSPIAMAAYDPQEYEVEVSDDDMGFGCFDDGPSPPSKSRVLRASAMDSEAEESDDEMGFGLFDDGPAPAMSRFLRAGAADSSAEESDDDMGFGVFDGGSYTPMHTSIASEDKAFALIRLQSFDGSFAPTPEFLAIIGEELLAEAAGLQVDTKVWATVLAVAFLKKHLKDGPELLDDLVEKAMGFVDGTPDAFHALIARAQALIV</sequence>
<dbReference type="SMART" id="SM00609">
    <property type="entry name" value="VIT"/>
    <property type="match status" value="1"/>
</dbReference>
<dbReference type="EMBL" id="BPQB01000022">
    <property type="protein sequence ID" value="GJE91690.1"/>
    <property type="molecule type" value="Genomic_DNA"/>
</dbReference>
<protein>
    <recommendedName>
        <fullName evidence="6">VIT-domain-containing protein</fullName>
    </recommendedName>
</protein>
<dbReference type="InterPro" id="IPR013694">
    <property type="entry name" value="VIT"/>
</dbReference>
<dbReference type="PROSITE" id="PS51468">
    <property type="entry name" value="VIT"/>
    <property type="match status" value="1"/>
</dbReference>
<feature type="region of interest" description="Disordered" evidence="1">
    <location>
        <begin position="680"/>
        <end position="705"/>
    </location>
</feature>
<evidence type="ECO:0000313" key="5">
    <source>
        <dbReference type="Proteomes" id="UP000703269"/>
    </source>
</evidence>
<dbReference type="Pfam" id="PF13768">
    <property type="entry name" value="VWA_3"/>
    <property type="match status" value="1"/>
</dbReference>
<organism evidence="4 5">
    <name type="scientific">Phanerochaete sordida</name>
    <dbReference type="NCBI Taxonomy" id="48140"/>
    <lineage>
        <taxon>Eukaryota</taxon>
        <taxon>Fungi</taxon>
        <taxon>Dikarya</taxon>
        <taxon>Basidiomycota</taxon>
        <taxon>Agaricomycotina</taxon>
        <taxon>Agaricomycetes</taxon>
        <taxon>Polyporales</taxon>
        <taxon>Phanerochaetaceae</taxon>
        <taxon>Phanerochaete</taxon>
    </lineage>
</organism>
<comment type="caution">
    <text evidence="4">The sequence shown here is derived from an EMBL/GenBank/DDBJ whole genome shotgun (WGS) entry which is preliminary data.</text>
</comment>
<feature type="domain" description="VIT" evidence="3">
    <location>
        <begin position="12"/>
        <end position="142"/>
    </location>
</feature>
<dbReference type="InterPro" id="IPR002035">
    <property type="entry name" value="VWF_A"/>
</dbReference>
<dbReference type="PANTHER" id="PTHR45737">
    <property type="entry name" value="VON WILLEBRAND FACTOR A DOMAIN-CONTAINING PROTEIN 5A"/>
    <property type="match status" value="1"/>
</dbReference>
<dbReference type="PANTHER" id="PTHR45737:SF6">
    <property type="entry name" value="VON WILLEBRAND FACTOR A DOMAIN-CONTAINING PROTEIN 5A"/>
    <property type="match status" value="1"/>
</dbReference>
<evidence type="ECO:0000259" key="2">
    <source>
        <dbReference type="PROSITE" id="PS50234"/>
    </source>
</evidence>
<dbReference type="SUPFAM" id="SSF53300">
    <property type="entry name" value="vWA-like"/>
    <property type="match status" value="1"/>
</dbReference>
<dbReference type="InterPro" id="IPR036465">
    <property type="entry name" value="vWFA_dom_sf"/>
</dbReference>
<dbReference type="PROSITE" id="PS50234">
    <property type="entry name" value="VWFA"/>
    <property type="match status" value="1"/>
</dbReference>
<accession>A0A9P3LDX1</accession>
<dbReference type="Gene3D" id="3.40.50.410">
    <property type="entry name" value="von Willebrand factor, type A domain"/>
    <property type="match status" value="1"/>
</dbReference>
<evidence type="ECO:0000259" key="3">
    <source>
        <dbReference type="PROSITE" id="PS51468"/>
    </source>
</evidence>
<gene>
    <name evidence="4" type="ORF">PsYK624_078400</name>
</gene>
<evidence type="ECO:0008006" key="6">
    <source>
        <dbReference type="Google" id="ProtNLM"/>
    </source>
</evidence>
<dbReference type="AlphaFoldDB" id="A0A9P3LDX1"/>
<feature type="domain" description="VWFA" evidence="2">
    <location>
        <begin position="274"/>
        <end position="459"/>
    </location>
</feature>
<dbReference type="SMART" id="SM00327">
    <property type="entry name" value="VWA"/>
    <property type="match status" value="1"/>
</dbReference>
<dbReference type="OrthoDB" id="1729737at2759"/>
<reference evidence="4 5" key="1">
    <citation type="submission" date="2021-08" db="EMBL/GenBank/DDBJ databases">
        <title>Draft Genome Sequence of Phanerochaete sordida strain YK-624.</title>
        <authorList>
            <person name="Mori T."/>
            <person name="Dohra H."/>
            <person name="Suzuki T."/>
            <person name="Kawagishi H."/>
            <person name="Hirai H."/>
        </authorList>
    </citation>
    <scope>NUCLEOTIDE SEQUENCE [LARGE SCALE GENOMIC DNA]</scope>
    <source>
        <strain evidence="4 5">YK-624</strain>
    </source>
</reference>
<evidence type="ECO:0000313" key="4">
    <source>
        <dbReference type="EMBL" id="GJE91690.1"/>
    </source>
</evidence>